<reference evidence="3" key="1">
    <citation type="submission" date="2020-05" db="UniProtKB">
        <authorList>
            <consortium name="EnsemblMetazoa"/>
        </authorList>
    </citation>
    <scope>IDENTIFICATION</scope>
    <source>
        <strain evidence="3">BB02</strain>
    </source>
</reference>
<dbReference type="STRING" id="6526.A0A2C9JSS0"/>
<dbReference type="GO" id="GO:0003924">
    <property type="term" value="F:GTPase activity"/>
    <property type="evidence" value="ECO:0007669"/>
    <property type="project" value="InterPro"/>
</dbReference>
<keyword evidence="2" id="KW-0342">GTP-binding</keyword>
<dbReference type="InterPro" id="IPR001806">
    <property type="entry name" value="Small_GTPase"/>
</dbReference>
<evidence type="ECO:0000256" key="1">
    <source>
        <dbReference type="ARBA" id="ARBA00022741"/>
    </source>
</evidence>
<dbReference type="KEGG" id="bgt:106066573"/>
<name>A0A2C9JSS0_BIOGL</name>
<protein>
    <submittedName>
        <fullName evidence="3">Uncharacterized protein</fullName>
    </submittedName>
</protein>
<organism evidence="3 4">
    <name type="scientific">Biomphalaria glabrata</name>
    <name type="common">Bloodfluke planorb</name>
    <name type="synonym">Freshwater snail</name>
    <dbReference type="NCBI Taxonomy" id="6526"/>
    <lineage>
        <taxon>Eukaryota</taxon>
        <taxon>Metazoa</taxon>
        <taxon>Spiralia</taxon>
        <taxon>Lophotrochozoa</taxon>
        <taxon>Mollusca</taxon>
        <taxon>Gastropoda</taxon>
        <taxon>Heterobranchia</taxon>
        <taxon>Euthyneura</taxon>
        <taxon>Panpulmonata</taxon>
        <taxon>Hygrophila</taxon>
        <taxon>Lymnaeoidea</taxon>
        <taxon>Planorbidae</taxon>
        <taxon>Biomphalaria</taxon>
    </lineage>
</organism>
<evidence type="ECO:0000313" key="4">
    <source>
        <dbReference type="Proteomes" id="UP000076420"/>
    </source>
</evidence>
<dbReference type="AlphaFoldDB" id="A0A2C9JSS0"/>
<dbReference type="GO" id="GO:0005525">
    <property type="term" value="F:GTP binding"/>
    <property type="evidence" value="ECO:0007669"/>
    <property type="project" value="UniProtKB-KW"/>
</dbReference>
<dbReference type="VEuPathDB" id="VectorBase:BGLB007460"/>
<dbReference type="Proteomes" id="UP000076420">
    <property type="component" value="Unassembled WGS sequence"/>
</dbReference>
<accession>A0A2C9JSS0</accession>
<dbReference type="PROSITE" id="PS51421">
    <property type="entry name" value="RAS"/>
    <property type="match status" value="1"/>
</dbReference>
<sequence>MDSLEEYIHLRALSYVNSDVFLLCYSVATPESLRDAQDKWIPEIRKYCPNTPVILVGTQIDLRDEAQPAKPQRNTAKGPPVFISTKDGVHAATKMNLDTYVECSSLTEAGISRLREAAIENGLRKVDSEDTGCKCSLSNPITDNSLKYRLSSPITDNSLKYRLSNPITNNSLKYRLSSPITDNSLKYRLSSPITDNSLKYRLSNPITDNSLKYRLSSPITDNSLKYRLSSPITDK</sequence>
<dbReference type="OrthoDB" id="8830751at2759"/>
<keyword evidence="1" id="KW-0547">Nucleotide-binding</keyword>
<evidence type="ECO:0000313" key="3">
    <source>
        <dbReference type="EnsemblMetazoa" id="BGLB007460-PB"/>
    </source>
</evidence>
<dbReference type="SUPFAM" id="SSF52540">
    <property type="entry name" value="P-loop containing nucleoside triphosphate hydrolases"/>
    <property type="match status" value="1"/>
</dbReference>
<dbReference type="PROSITE" id="PS51420">
    <property type="entry name" value="RHO"/>
    <property type="match status" value="1"/>
</dbReference>
<dbReference type="PROSITE" id="PS51419">
    <property type="entry name" value="RAB"/>
    <property type="match status" value="1"/>
</dbReference>
<dbReference type="InterPro" id="IPR027417">
    <property type="entry name" value="P-loop_NTPase"/>
</dbReference>
<proteinExistence type="predicted"/>
<dbReference type="InterPro" id="IPR003578">
    <property type="entry name" value="Small_GTPase_Rho"/>
</dbReference>
<dbReference type="Gene3D" id="3.40.50.300">
    <property type="entry name" value="P-loop containing nucleotide triphosphate hydrolases"/>
    <property type="match status" value="1"/>
</dbReference>
<dbReference type="EnsemblMetazoa" id="BGLB007460-RB">
    <property type="protein sequence ID" value="BGLB007460-PB"/>
    <property type="gene ID" value="BGLB007460"/>
</dbReference>
<dbReference type="PANTHER" id="PTHR24072">
    <property type="entry name" value="RHO FAMILY GTPASE"/>
    <property type="match status" value="1"/>
</dbReference>
<dbReference type="VEuPathDB" id="VectorBase:BGLAX_042806"/>
<dbReference type="SMART" id="SM00174">
    <property type="entry name" value="RHO"/>
    <property type="match status" value="1"/>
</dbReference>
<dbReference type="Pfam" id="PF00071">
    <property type="entry name" value="Ras"/>
    <property type="match status" value="1"/>
</dbReference>
<evidence type="ECO:0000256" key="2">
    <source>
        <dbReference type="ARBA" id="ARBA00023134"/>
    </source>
</evidence>
<dbReference type="GO" id="GO:0007264">
    <property type="term" value="P:small GTPase-mediated signal transduction"/>
    <property type="evidence" value="ECO:0007669"/>
    <property type="project" value="InterPro"/>
</dbReference>
<gene>
    <name evidence="3" type="primary">106066573</name>
</gene>